<comment type="caution">
    <text evidence="2">The sequence shown here is derived from an EMBL/GenBank/DDBJ whole genome shotgun (WGS) entry which is preliminary data.</text>
</comment>
<name>A0A9W7SIK2_9PEZI</name>
<reference evidence="2 3" key="2">
    <citation type="journal article" date="2021" name="Curr. Genet.">
        <title>Genetic response to nitrogen starvation in the aggressive Eucalyptus foliar pathogen Teratosphaeria destructans.</title>
        <authorList>
            <person name="Havenga M."/>
            <person name="Wingfield B.D."/>
            <person name="Wingfield M.J."/>
            <person name="Dreyer L.L."/>
            <person name="Roets F."/>
            <person name="Aylward J."/>
        </authorList>
    </citation>
    <scope>NUCLEOTIDE SEQUENCE [LARGE SCALE GENOMIC DNA]</scope>
    <source>
        <strain evidence="2">CMW44962</strain>
    </source>
</reference>
<dbReference type="Proteomes" id="UP001138500">
    <property type="component" value="Unassembled WGS sequence"/>
</dbReference>
<dbReference type="AlphaFoldDB" id="A0A9W7SIK2"/>
<evidence type="ECO:0000313" key="2">
    <source>
        <dbReference type="EMBL" id="KAH9810135.1"/>
    </source>
</evidence>
<feature type="chain" id="PRO_5040947203" evidence="1">
    <location>
        <begin position="19"/>
        <end position="188"/>
    </location>
</feature>
<sequence>MRLTAICRGFLLLRLAWSLPPPTQHVPTLPPTPAVFEDELLETHLETRGKTGDIANFCLKKLGIGSSRRPPQVPLDTRIDDALEVEVDTYERSDPPFETFSPIVGSNEVEYQAFNHVPAATPNSRGVLFLRNNGRRTRRVSLIRGARLGTAGPLYTCIATYEVNPLSTSEAFEFPMSSLHSFALQLED</sequence>
<proteinExistence type="predicted"/>
<evidence type="ECO:0000313" key="3">
    <source>
        <dbReference type="Proteomes" id="UP001138500"/>
    </source>
</evidence>
<reference evidence="2 3" key="1">
    <citation type="journal article" date="2018" name="IMA Fungus">
        <title>IMA Genome-F 10: Nine draft genome sequences of Claviceps purpurea s.lat., including C. arundinis, C. humidiphila, and C. cf. spartinae, pseudomolecules for the pitch canker pathogen Fusarium circinatum, draft genome of Davidsoniella eucalypti, Grosmannia galeiformis, Quambalaria eucalypti, and Teratosphaeria destructans.</title>
        <authorList>
            <person name="Wingfield B.D."/>
            <person name="Liu M."/>
            <person name="Nguyen H.D."/>
            <person name="Lane F.A."/>
            <person name="Morgan S.W."/>
            <person name="De Vos L."/>
            <person name="Wilken P.M."/>
            <person name="Duong T.A."/>
            <person name="Aylward J."/>
            <person name="Coetzee M.P."/>
            <person name="Dadej K."/>
            <person name="De Beer Z.W."/>
            <person name="Findlay W."/>
            <person name="Havenga M."/>
            <person name="Kolarik M."/>
            <person name="Menzies J.G."/>
            <person name="Naidoo K."/>
            <person name="Pochopski O."/>
            <person name="Shoukouhi P."/>
            <person name="Santana Q.C."/>
            <person name="Seifert K.A."/>
            <person name="Soal N."/>
            <person name="Steenkamp E.T."/>
            <person name="Tatham C.T."/>
            <person name="van der Nest M.A."/>
            <person name="Wingfield M.J."/>
        </authorList>
    </citation>
    <scope>NUCLEOTIDE SEQUENCE [LARGE SCALE GENOMIC DNA]</scope>
    <source>
        <strain evidence="2">CMW44962</strain>
    </source>
</reference>
<feature type="signal peptide" evidence="1">
    <location>
        <begin position="1"/>
        <end position="18"/>
    </location>
</feature>
<dbReference type="EMBL" id="RIBY02002533">
    <property type="protein sequence ID" value="KAH9810135.1"/>
    <property type="molecule type" value="Genomic_DNA"/>
</dbReference>
<keyword evidence="1" id="KW-0732">Signal</keyword>
<protein>
    <submittedName>
        <fullName evidence="2">Uncharacterized protein</fullName>
    </submittedName>
</protein>
<keyword evidence="3" id="KW-1185">Reference proteome</keyword>
<evidence type="ECO:0000256" key="1">
    <source>
        <dbReference type="SAM" id="SignalP"/>
    </source>
</evidence>
<organism evidence="2 3">
    <name type="scientific">Teratosphaeria destructans</name>
    <dbReference type="NCBI Taxonomy" id="418781"/>
    <lineage>
        <taxon>Eukaryota</taxon>
        <taxon>Fungi</taxon>
        <taxon>Dikarya</taxon>
        <taxon>Ascomycota</taxon>
        <taxon>Pezizomycotina</taxon>
        <taxon>Dothideomycetes</taxon>
        <taxon>Dothideomycetidae</taxon>
        <taxon>Mycosphaerellales</taxon>
        <taxon>Teratosphaeriaceae</taxon>
        <taxon>Teratosphaeria</taxon>
    </lineage>
</organism>
<accession>A0A9W7SIK2</accession>
<gene>
    <name evidence="2" type="ORF">Tdes44962_MAKER01109</name>
</gene>